<evidence type="ECO:0000259" key="3">
    <source>
        <dbReference type="Pfam" id="PF04366"/>
    </source>
</evidence>
<evidence type="ECO:0000256" key="2">
    <source>
        <dbReference type="SAM" id="SignalP"/>
    </source>
</evidence>
<dbReference type="RefSeq" id="WP_156640273.1">
    <property type="nucleotide sequence ID" value="NZ_WOXT01000001.1"/>
</dbReference>
<keyword evidence="5" id="KW-1185">Reference proteome</keyword>
<dbReference type="PANTHER" id="PTHR15629:SF2">
    <property type="entry name" value="SH3 DOMAIN-CONTAINING YSC84-LIKE PROTEIN 1"/>
    <property type="match status" value="1"/>
</dbReference>
<sequence>MPRKTRRALTVAVASLLLASSLQSAFAGVREDERARNALRVITDIQAIPENAIPDKLLDEAKAIVIVPDTIKAGLVIGGRRGHGVMAVKLPDGTWSNPSFITLTGGSIGFQAGVQSSDVVLVFRSERGVDSIVNGKFTLGADAAVAAGPVGRNAATATDGQFKAEIWSWSRARGLFAGVALDGAVLSIDDGANEAAYGSGSTPRMIFENRATQLPSADLVKVRDQLEEATALARSNRGTGTPVASAAPVGATATPAPTVIETTTVTGGTTPVVPDEDAPARTESLPPTP</sequence>
<feature type="domain" description="Ysc84 actin-binding" evidence="3">
    <location>
        <begin position="104"/>
        <end position="217"/>
    </location>
</feature>
<dbReference type="PANTHER" id="PTHR15629">
    <property type="entry name" value="SH3YL1 PROTEIN"/>
    <property type="match status" value="1"/>
</dbReference>
<dbReference type="EMBL" id="WOXT01000001">
    <property type="protein sequence ID" value="MUV13220.1"/>
    <property type="molecule type" value="Genomic_DNA"/>
</dbReference>
<feature type="chain" id="PRO_5028907118" description="Ysc84 actin-binding domain-containing protein" evidence="2">
    <location>
        <begin position="28"/>
        <end position="289"/>
    </location>
</feature>
<proteinExistence type="predicted"/>
<keyword evidence="2" id="KW-0732">Signal</keyword>
<feature type="region of interest" description="Disordered" evidence="1">
    <location>
        <begin position="262"/>
        <end position="289"/>
    </location>
</feature>
<feature type="compositionally biased region" description="Low complexity" evidence="1">
    <location>
        <begin position="262"/>
        <end position="273"/>
    </location>
</feature>
<name>A0A7C9LGJ0_9GAMM</name>
<dbReference type="GO" id="GO:0035091">
    <property type="term" value="F:phosphatidylinositol binding"/>
    <property type="evidence" value="ECO:0007669"/>
    <property type="project" value="TreeGrafter"/>
</dbReference>
<gene>
    <name evidence="4" type="ORF">GN331_03270</name>
</gene>
<dbReference type="InterPro" id="IPR051702">
    <property type="entry name" value="SH3_domain_YSC84-like"/>
</dbReference>
<evidence type="ECO:0000313" key="4">
    <source>
        <dbReference type="EMBL" id="MUV13220.1"/>
    </source>
</evidence>
<evidence type="ECO:0000256" key="1">
    <source>
        <dbReference type="SAM" id="MobiDB-lite"/>
    </source>
</evidence>
<dbReference type="Pfam" id="PF04366">
    <property type="entry name" value="Ysc84"/>
    <property type="match status" value="1"/>
</dbReference>
<dbReference type="Proteomes" id="UP000479692">
    <property type="component" value="Unassembled WGS sequence"/>
</dbReference>
<dbReference type="CDD" id="cd11524">
    <property type="entry name" value="SYLF"/>
    <property type="match status" value="1"/>
</dbReference>
<reference evidence="4 5" key="1">
    <citation type="submission" date="2019-12" db="EMBL/GenBank/DDBJ databases">
        <authorList>
            <person name="Xu J."/>
        </authorList>
    </citation>
    <scope>NUCLEOTIDE SEQUENCE [LARGE SCALE GENOMIC DNA]</scope>
    <source>
        <strain evidence="4 5">HX-5-24</strain>
    </source>
</reference>
<protein>
    <recommendedName>
        <fullName evidence="3">Ysc84 actin-binding domain-containing protein</fullName>
    </recommendedName>
</protein>
<organism evidence="4 5">
    <name type="scientific">Noviluteimonas gilva</name>
    <dbReference type="NCBI Taxonomy" id="2682097"/>
    <lineage>
        <taxon>Bacteria</taxon>
        <taxon>Pseudomonadati</taxon>
        <taxon>Pseudomonadota</taxon>
        <taxon>Gammaproteobacteria</taxon>
        <taxon>Lysobacterales</taxon>
        <taxon>Lysobacteraceae</taxon>
        <taxon>Noviluteimonas</taxon>
    </lineage>
</organism>
<evidence type="ECO:0000313" key="5">
    <source>
        <dbReference type="Proteomes" id="UP000479692"/>
    </source>
</evidence>
<accession>A0A7C9LGJ0</accession>
<dbReference type="InterPro" id="IPR007461">
    <property type="entry name" value="Ysc84_actin-binding"/>
</dbReference>
<feature type="signal peptide" evidence="2">
    <location>
        <begin position="1"/>
        <end position="27"/>
    </location>
</feature>
<comment type="caution">
    <text evidence="4">The sequence shown here is derived from an EMBL/GenBank/DDBJ whole genome shotgun (WGS) entry which is preliminary data.</text>
</comment>
<dbReference type="AlphaFoldDB" id="A0A7C9LGJ0"/>